<feature type="transmembrane region" description="Helical" evidence="6">
    <location>
        <begin position="398"/>
        <end position="421"/>
    </location>
</feature>
<gene>
    <name evidence="7" type="ORF">JSE7799_01343</name>
</gene>
<dbReference type="InterPro" id="IPR001046">
    <property type="entry name" value="NRAMP_fam"/>
</dbReference>
<dbReference type="Pfam" id="PF01566">
    <property type="entry name" value="Nramp"/>
    <property type="match status" value="1"/>
</dbReference>
<accession>A0A0M7B776</accession>
<sequence length="502" mass="53307">MSQKTGEMLRDHVPEPPRGMSRLKWYGPALLWMLSSVGSGSVLFTPRVGSQYGYELLWVALVVIVFQWVMIREAGRYTVATGRTLLDGFNRLPGPRGWAVWLIFVPQFVAAVVTIAGIAALAGSAMMIAFPGGQTIYATGLILASIVLVISGQYKGIEKVCSILGGLLIATAVISAVIVFPSPGTLAQGVVPGVPEEFDVYFVLPWVGFILAGAAGIMWFSYWVAERGYGGAVTSEAEGQNGERLSLEDRKARIAAWDRLMARAAGLGVACGATIIVSFLILGAEVLGPEDIVPEGIQVAEDLARLLGDVWGAVGRWILLGGIMIALAGTVLADQDGWGRTFADATMLLWPAERRPANGGWVAGILGDRERLKNAYALIATAILPLILFFIVQRPVDILSVAGIVAAAHTPVIVFLTLYLNRRTLPADLRPSRTVFVLAICAGLFFAAFAVVYFADLLGFQLIGSDSGGDSTNGAVGSGDTQNGGETDETTSTSGRSDENDR</sequence>
<feature type="transmembrane region" description="Helical" evidence="6">
    <location>
        <begin position="375"/>
        <end position="392"/>
    </location>
</feature>
<feature type="transmembrane region" description="Helical" evidence="6">
    <location>
        <begin position="161"/>
        <end position="180"/>
    </location>
</feature>
<proteinExistence type="predicted"/>
<dbReference type="EMBL" id="CYPR01000082">
    <property type="protein sequence ID" value="CUH37951.1"/>
    <property type="molecule type" value="Genomic_DNA"/>
</dbReference>
<dbReference type="Proteomes" id="UP000049455">
    <property type="component" value="Unassembled WGS sequence"/>
</dbReference>
<evidence type="ECO:0000313" key="8">
    <source>
        <dbReference type="Proteomes" id="UP000049455"/>
    </source>
</evidence>
<feature type="transmembrane region" description="Helical" evidence="6">
    <location>
        <begin position="98"/>
        <end position="130"/>
    </location>
</feature>
<evidence type="ECO:0000313" key="7">
    <source>
        <dbReference type="EMBL" id="CUH37951.1"/>
    </source>
</evidence>
<evidence type="ECO:0000256" key="1">
    <source>
        <dbReference type="ARBA" id="ARBA00004141"/>
    </source>
</evidence>
<dbReference type="STRING" id="313367.JSE7799_01343"/>
<evidence type="ECO:0000256" key="5">
    <source>
        <dbReference type="SAM" id="MobiDB-lite"/>
    </source>
</evidence>
<evidence type="ECO:0000256" key="6">
    <source>
        <dbReference type="SAM" id="Phobius"/>
    </source>
</evidence>
<feature type="transmembrane region" description="Helical" evidence="6">
    <location>
        <begin position="433"/>
        <end position="455"/>
    </location>
</feature>
<dbReference type="AlphaFoldDB" id="A0A0M7B776"/>
<protein>
    <submittedName>
        <fullName evidence="7">Manganese transport protein MntH</fullName>
    </submittedName>
</protein>
<keyword evidence="2 6" id="KW-0812">Transmembrane</keyword>
<feature type="compositionally biased region" description="Polar residues" evidence="5">
    <location>
        <begin position="473"/>
        <end position="483"/>
    </location>
</feature>
<feature type="transmembrane region" description="Helical" evidence="6">
    <location>
        <begin position="314"/>
        <end position="333"/>
    </location>
</feature>
<keyword evidence="4 6" id="KW-0472">Membrane</keyword>
<feature type="transmembrane region" description="Helical" evidence="6">
    <location>
        <begin position="52"/>
        <end position="71"/>
    </location>
</feature>
<keyword evidence="3 6" id="KW-1133">Transmembrane helix</keyword>
<feature type="transmembrane region" description="Helical" evidence="6">
    <location>
        <begin position="200"/>
        <end position="225"/>
    </location>
</feature>
<evidence type="ECO:0000256" key="3">
    <source>
        <dbReference type="ARBA" id="ARBA00022989"/>
    </source>
</evidence>
<reference evidence="7 8" key="1">
    <citation type="submission" date="2015-09" db="EMBL/GenBank/DDBJ databases">
        <authorList>
            <person name="Jackson K.R."/>
            <person name="Lunt B.L."/>
            <person name="Fisher J.N.B."/>
            <person name="Gardner A.V."/>
            <person name="Bailey M.E."/>
            <person name="Deus L.M."/>
            <person name="Earl A.S."/>
            <person name="Gibby P.D."/>
            <person name="Hartmann K.A."/>
            <person name="Liu J.E."/>
            <person name="Manci A.M."/>
            <person name="Nielsen D.A."/>
            <person name="Solomon M.B."/>
            <person name="Breakwell D.P."/>
            <person name="Burnett S.H."/>
            <person name="Grose J.H."/>
        </authorList>
    </citation>
    <scope>NUCLEOTIDE SEQUENCE [LARGE SCALE GENOMIC DNA]</scope>
    <source>
        <strain evidence="7 8">CECT 7799</strain>
    </source>
</reference>
<organism evidence="7 8">
    <name type="scientific">Jannaschia seosinensis</name>
    <dbReference type="NCBI Taxonomy" id="313367"/>
    <lineage>
        <taxon>Bacteria</taxon>
        <taxon>Pseudomonadati</taxon>
        <taxon>Pseudomonadota</taxon>
        <taxon>Alphaproteobacteria</taxon>
        <taxon>Rhodobacterales</taxon>
        <taxon>Roseobacteraceae</taxon>
        <taxon>Jannaschia</taxon>
    </lineage>
</organism>
<comment type="subcellular location">
    <subcellularLocation>
        <location evidence="1">Membrane</location>
        <topology evidence="1">Multi-pass membrane protein</topology>
    </subcellularLocation>
</comment>
<evidence type="ECO:0000256" key="2">
    <source>
        <dbReference type="ARBA" id="ARBA00022692"/>
    </source>
</evidence>
<dbReference type="NCBIfam" id="NF037982">
    <property type="entry name" value="Nramp_1"/>
    <property type="match status" value="1"/>
</dbReference>
<dbReference type="RefSeq" id="WP_222101718.1">
    <property type="nucleotide sequence ID" value="NZ_CYPR01000082.1"/>
</dbReference>
<name>A0A0M7B776_9RHOB</name>
<feature type="transmembrane region" description="Helical" evidence="6">
    <location>
        <begin position="260"/>
        <end position="282"/>
    </location>
</feature>
<feature type="transmembrane region" description="Helical" evidence="6">
    <location>
        <begin position="25"/>
        <end position="46"/>
    </location>
</feature>
<feature type="region of interest" description="Disordered" evidence="5">
    <location>
        <begin position="473"/>
        <end position="502"/>
    </location>
</feature>
<dbReference type="GO" id="GO:0016020">
    <property type="term" value="C:membrane"/>
    <property type="evidence" value="ECO:0007669"/>
    <property type="project" value="UniProtKB-SubCell"/>
</dbReference>
<dbReference type="GO" id="GO:0046873">
    <property type="term" value="F:metal ion transmembrane transporter activity"/>
    <property type="evidence" value="ECO:0007669"/>
    <property type="project" value="InterPro"/>
</dbReference>
<keyword evidence="8" id="KW-1185">Reference proteome</keyword>
<evidence type="ECO:0000256" key="4">
    <source>
        <dbReference type="ARBA" id="ARBA00023136"/>
    </source>
</evidence>
<feature type="transmembrane region" description="Helical" evidence="6">
    <location>
        <begin position="136"/>
        <end position="154"/>
    </location>
</feature>